<name>I7M0W5_TETTS</name>
<feature type="coiled-coil region" evidence="1">
    <location>
        <begin position="486"/>
        <end position="513"/>
    </location>
</feature>
<feature type="compositionally biased region" description="Acidic residues" evidence="2">
    <location>
        <begin position="263"/>
        <end position="277"/>
    </location>
</feature>
<dbReference type="Proteomes" id="UP000009168">
    <property type="component" value="Unassembled WGS sequence"/>
</dbReference>
<accession>I7M0W5</accession>
<reference evidence="4" key="1">
    <citation type="journal article" date="2006" name="PLoS Biol.">
        <title>Macronuclear genome sequence of the ciliate Tetrahymena thermophila, a model eukaryote.</title>
        <authorList>
            <person name="Eisen J.A."/>
            <person name="Coyne R.S."/>
            <person name="Wu M."/>
            <person name="Wu D."/>
            <person name="Thiagarajan M."/>
            <person name="Wortman J.R."/>
            <person name="Badger J.H."/>
            <person name="Ren Q."/>
            <person name="Amedeo P."/>
            <person name="Jones K.M."/>
            <person name="Tallon L.J."/>
            <person name="Delcher A.L."/>
            <person name="Salzberg S.L."/>
            <person name="Silva J.C."/>
            <person name="Haas B.J."/>
            <person name="Majoros W.H."/>
            <person name="Farzad M."/>
            <person name="Carlton J.M."/>
            <person name="Smith R.K. Jr."/>
            <person name="Garg J."/>
            <person name="Pearlman R.E."/>
            <person name="Karrer K.M."/>
            <person name="Sun L."/>
            <person name="Manning G."/>
            <person name="Elde N.C."/>
            <person name="Turkewitz A.P."/>
            <person name="Asai D.J."/>
            <person name="Wilkes D.E."/>
            <person name="Wang Y."/>
            <person name="Cai H."/>
            <person name="Collins K."/>
            <person name="Stewart B.A."/>
            <person name="Lee S.R."/>
            <person name="Wilamowska K."/>
            <person name="Weinberg Z."/>
            <person name="Ruzzo W.L."/>
            <person name="Wloga D."/>
            <person name="Gaertig J."/>
            <person name="Frankel J."/>
            <person name="Tsao C.-C."/>
            <person name="Gorovsky M.A."/>
            <person name="Keeling P.J."/>
            <person name="Waller R.F."/>
            <person name="Patron N.J."/>
            <person name="Cherry J.M."/>
            <person name="Stover N.A."/>
            <person name="Krieger C.J."/>
            <person name="del Toro C."/>
            <person name="Ryder H.F."/>
            <person name="Williamson S.C."/>
            <person name="Barbeau R.A."/>
            <person name="Hamilton E.P."/>
            <person name="Orias E."/>
        </authorList>
    </citation>
    <scope>NUCLEOTIDE SEQUENCE [LARGE SCALE GENOMIC DNA]</scope>
    <source>
        <strain evidence="4">SB210</strain>
    </source>
</reference>
<gene>
    <name evidence="3" type="ORF">TTHERM_00294510</name>
</gene>
<feature type="compositionally biased region" description="Basic and acidic residues" evidence="2">
    <location>
        <begin position="1"/>
        <end position="19"/>
    </location>
</feature>
<feature type="compositionally biased region" description="Polar residues" evidence="2">
    <location>
        <begin position="239"/>
        <end position="249"/>
    </location>
</feature>
<organism evidence="3 4">
    <name type="scientific">Tetrahymena thermophila (strain SB210)</name>
    <dbReference type="NCBI Taxonomy" id="312017"/>
    <lineage>
        <taxon>Eukaryota</taxon>
        <taxon>Sar</taxon>
        <taxon>Alveolata</taxon>
        <taxon>Ciliophora</taxon>
        <taxon>Intramacronucleata</taxon>
        <taxon>Oligohymenophorea</taxon>
        <taxon>Hymenostomatida</taxon>
        <taxon>Tetrahymenina</taxon>
        <taxon>Tetrahymenidae</taxon>
        <taxon>Tetrahymena</taxon>
    </lineage>
</organism>
<evidence type="ECO:0000256" key="2">
    <source>
        <dbReference type="SAM" id="MobiDB-lite"/>
    </source>
</evidence>
<dbReference type="AlphaFoldDB" id="I7M0W5"/>
<feature type="region of interest" description="Disordered" evidence="2">
    <location>
        <begin position="158"/>
        <end position="188"/>
    </location>
</feature>
<keyword evidence="4" id="KW-1185">Reference proteome</keyword>
<dbReference type="GeneID" id="7833321"/>
<feature type="compositionally biased region" description="Basic residues" evidence="2">
    <location>
        <begin position="652"/>
        <end position="667"/>
    </location>
</feature>
<feature type="region of interest" description="Disordered" evidence="2">
    <location>
        <begin position="222"/>
        <end position="348"/>
    </location>
</feature>
<feature type="compositionally biased region" description="Basic and acidic residues" evidence="2">
    <location>
        <begin position="158"/>
        <end position="171"/>
    </location>
</feature>
<dbReference type="KEGG" id="tet:TTHERM_00294510"/>
<sequence>MQKETTKSKKSFKAYDLESQKTVSQTNEKHNTFNTQQSEEKEENQKKQSFFQRLCGFFQLTNNYDGEWLEEDIIRLINKRSQNGRQIKKFIKTLCENQKFIYDKSCEFSEKVNSACEQYFYSQDQKDEIKKKFSEAATKRYEKEKELTAIQFIQQRDEKISKQREDQESKKGSPQIKGLQKQISGQSNPQLIALKKSNMNQSINDQNKSSMQSQIDFDIEKQNSGKQNSNQDQDDFSVEQIQHTQQQQRNSEKEDNNEHEDNQSGDEEDEEEDDDDYQGQKRKNQNDEDIDLNFTDSDEDDNNNGESDEEDSDNDSEEDDQEEDDQHNTENKSNSQKQAKENLTLKKQKPLFNALDNELIKGSSIENQNYRQSKTRHFSLALATKEPKFFEILENKVQRIRVTDKNNRNIISFRILDQSIDSYLPDIINRMSNQFYSGAFFQNVIFNESSYFDLEQETDEHKKNLIKKLTEPTKSLSFGERAKELIKFYEDQGEDLKIQLKNVRQDIEQEQLKQQYYDGSIKTQQAFQYQEYLNRQKAKTLQAKNNFKKIFARYLFHREEDIFYLVYHIFNKQIVYHSDCLDQLNKFDRWILVNQGDLEKLKEKKKQKLQQLLMNDKETIADMMKTFLQEVDKYLAIVHNLNQSSTNQPSITKRKDKKEFNKKKQRK</sequence>
<feature type="region of interest" description="Disordered" evidence="2">
    <location>
        <begin position="646"/>
        <end position="667"/>
    </location>
</feature>
<evidence type="ECO:0000256" key="1">
    <source>
        <dbReference type="SAM" id="Coils"/>
    </source>
</evidence>
<evidence type="ECO:0000313" key="4">
    <source>
        <dbReference type="Proteomes" id="UP000009168"/>
    </source>
</evidence>
<proteinExistence type="predicted"/>
<feature type="compositionally biased region" description="Basic and acidic residues" evidence="2">
    <location>
        <begin position="250"/>
        <end position="262"/>
    </location>
</feature>
<keyword evidence="1" id="KW-0175">Coiled coil</keyword>
<feature type="region of interest" description="Disordered" evidence="2">
    <location>
        <begin position="1"/>
        <end position="43"/>
    </location>
</feature>
<dbReference type="InParanoid" id="I7M0W5"/>
<dbReference type="RefSeq" id="XP_001013083.2">
    <property type="nucleotide sequence ID" value="XM_001013083.2"/>
</dbReference>
<feature type="compositionally biased region" description="Acidic residues" evidence="2">
    <location>
        <begin position="287"/>
        <end position="325"/>
    </location>
</feature>
<dbReference type="EMBL" id="GG662740">
    <property type="protein sequence ID" value="EAR92838.2"/>
    <property type="molecule type" value="Genomic_DNA"/>
</dbReference>
<evidence type="ECO:0000313" key="3">
    <source>
        <dbReference type="EMBL" id="EAR92838.2"/>
    </source>
</evidence>
<protein>
    <submittedName>
        <fullName evidence="3">Uncharacterized protein</fullName>
    </submittedName>
</protein>